<keyword evidence="2" id="KW-1185">Reference proteome</keyword>
<dbReference type="Proteomes" id="UP000061489">
    <property type="component" value="Chromosome"/>
</dbReference>
<dbReference type="SUPFAM" id="SSF56300">
    <property type="entry name" value="Metallo-dependent phosphatases"/>
    <property type="match status" value="1"/>
</dbReference>
<dbReference type="EMBL" id="CP007151">
    <property type="protein sequence ID" value="AHI28497.1"/>
    <property type="molecule type" value="Genomic_DNA"/>
</dbReference>
<dbReference type="RefSeq" id="WP_041339895.1">
    <property type="nucleotide sequence ID" value="NZ_CP007151.1"/>
</dbReference>
<dbReference type="AlphaFoldDB" id="W5YH19"/>
<reference evidence="1 2" key="1">
    <citation type="journal article" date="2014" name="Genome Announc.">
        <title>Draft Genome Sequences of Marinobacter similis A3d10T and Marinobacter salarius R9SW1T.</title>
        <authorList>
            <person name="Ivanova E.P."/>
            <person name="Ng H.J."/>
            <person name="Webb H.K."/>
            <person name="Feng G."/>
            <person name="Oshima K."/>
            <person name="Hattori M."/>
            <person name="Ohkuma M."/>
            <person name="Sergeev A.F."/>
            <person name="Mikhailov V.V."/>
            <person name="Crawford R.J."/>
            <person name="Sawabe T."/>
        </authorList>
    </citation>
    <scope>NUCLEOTIDE SEQUENCE [LARGE SCALE GENOMIC DNA]</scope>
    <source>
        <strain evidence="1 2">A3d10</strain>
    </source>
</reference>
<sequence>MTEGRSCPLAYRYRAAQLCAEPIPVSEDVVYVIGGLYGNPHALTEIERMAQAEEQAGHRVRLVFNGDFNWFNASDELFQDINRRVLRHTVSLGNVEYELANPSAEAGCGCAYPDFVDQGVVERSNRIMSRLQGIAARHPEIQEQLARQPRYLCLMFGGLKILVVHGDPDSLAGWGLAHEAFSAGNESAVQAWFQATDADVIACTHTCLPVLWSGRVGERARTVVNNGSAGMGNLHADTRGLITRISAEAPSDNAVVGHDLGNVRVSLVPVAFDLEAWLPQFDGLWPAGSDAAVSYRSRIAQGTSLAPEQAVFSSVF</sequence>
<gene>
    <name evidence="1" type="ORF">AU14_07410</name>
</gene>
<protein>
    <recommendedName>
        <fullName evidence="3">Calcineurin-like phosphoesterase domain-containing protein</fullName>
    </recommendedName>
</protein>
<organism evidence="1 2">
    <name type="scientific">Marinobacter similis</name>
    <dbReference type="NCBI Taxonomy" id="1420916"/>
    <lineage>
        <taxon>Bacteria</taxon>
        <taxon>Pseudomonadati</taxon>
        <taxon>Pseudomonadota</taxon>
        <taxon>Gammaproteobacteria</taxon>
        <taxon>Pseudomonadales</taxon>
        <taxon>Marinobacteraceae</taxon>
        <taxon>Marinobacter</taxon>
    </lineage>
</organism>
<proteinExistence type="predicted"/>
<dbReference type="HOGENOM" id="CLU_828659_0_0_6"/>
<dbReference type="KEGG" id="msx:AU14_07410"/>
<accession>W5YH19</accession>
<dbReference type="STRING" id="1420916.AU14_07410"/>
<evidence type="ECO:0000313" key="1">
    <source>
        <dbReference type="EMBL" id="AHI28497.1"/>
    </source>
</evidence>
<dbReference type="Gene3D" id="3.60.21.10">
    <property type="match status" value="1"/>
</dbReference>
<evidence type="ECO:0008006" key="3">
    <source>
        <dbReference type="Google" id="ProtNLM"/>
    </source>
</evidence>
<name>W5YH19_9GAMM</name>
<dbReference type="OrthoDB" id="6953533at2"/>
<dbReference type="InterPro" id="IPR029052">
    <property type="entry name" value="Metallo-depent_PP-like"/>
</dbReference>
<evidence type="ECO:0000313" key="2">
    <source>
        <dbReference type="Proteomes" id="UP000061489"/>
    </source>
</evidence>